<protein>
    <submittedName>
        <fullName evidence="1">Uncharacterized protein</fullName>
    </submittedName>
</protein>
<evidence type="ECO:0000313" key="2">
    <source>
        <dbReference type="Proteomes" id="UP000095767"/>
    </source>
</evidence>
<reference evidence="1 2" key="1">
    <citation type="submission" date="2016-09" db="EMBL/GenBank/DDBJ databases">
        <title>The draft genome of Dichanthelium oligosanthes: A C3 panicoid grass species.</title>
        <authorList>
            <person name="Studer A.J."/>
            <person name="Schnable J.C."/>
            <person name="Brutnell T.P."/>
        </authorList>
    </citation>
    <scope>NUCLEOTIDE SEQUENCE [LARGE SCALE GENOMIC DNA]</scope>
    <source>
        <strain evidence="2">cv. Kellogg 1175</strain>
        <tissue evidence="1">Leaf</tissue>
    </source>
</reference>
<dbReference type="Proteomes" id="UP000095767">
    <property type="component" value="Unassembled WGS sequence"/>
</dbReference>
<name>A0A1E5WHP8_9POAL</name>
<proteinExistence type="predicted"/>
<organism evidence="1 2">
    <name type="scientific">Dichanthelium oligosanthes</name>
    <dbReference type="NCBI Taxonomy" id="888268"/>
    <lineage>
        <taxon>Eukaryota</taxon>
        <taxon>Viridiplantae</taxon>
        <taxon>Streptophyta</taxon>
        <taxon>Embryophyta</taxon>
        <taxon>Tracheophyta</taxon>
        <taxon>Spermatophyta</taxon>
        <taxon>Magnoliopsida</taxon>
        <taxon>Liliopsida</taxon>
        <taxon>Poales</taxon>
        <taxon>Poaceae</taxon>
        <taxon>PACMAD clade</taxon>
        <taxon>Panicoideae</taxon>
        <taxon>Panicodae</taxon>
        <taxon>Paniceae</taxon>
        <taxon>Dichantheliinae</taxon>
        <taxon>Dichanthelium</taxon>
    </lineage>
</organism>
<accession>A0A1E5WHP8</accession>
<evidence type="ECO:0000313" key="1">
    <source>
        <dbReference type="EMBL" id="OEL36888.1"/>
    </source>
</evidence>
<gene>
    <name evidence="1" type="ORF">BAE44_0002093</name>
</gene>
<comment type="caution">
    <text evidence="1">The sequence shown here is derived from an EMBL/GenBank/DDBJ whole genome shotgun (WGS) entry which is preliminary data.</text>
</comment>
<sequence>MVQQEFVGVTNENCLVNYSNYRSIFPMRLLESISAGSWLQKRPSVPPH</sequence>
<dbReference type="EMBL" id="LWDX02007515">
    <property type="protein sequence ID" value="OEL36888.1"/>
    <property type="molecule type" value="Genomic_DNA"/>
</dbReference>
<keyword evidence="2" id="KW-1185">Reference proteome</keyword>
<dbReference type="AlphaFoldDB" id="A0A1E5WHP8"/>